<dbReference type="InterPro" id="IPR012337">
    <property type="entry name" value="RNaseH-like_sf"/>
</dbReference>
<evidence type="ECO:0000256" key="15">
    <source>
        <dbReference type="ARBA" id="ARBA00023163"/>
    </source>
</evidence>
<evidence type="ECO:0000256" key="9">
    <source>
        <dbReference type="ARBA" id="ARBA00022722"/>
    </source>
</evidence>
<evidence type="ECO:0000256" key="3">
    <source>
        <dbReference type="ARBA" id="ARBA00004123"/>
    </source>
</evidence>
<dbReference type="InterPro" id="IPR036397">
    <property type="entry name" value="RNaseH_sf"/>
</dbReference>
<dbReference type="GO" id="GO:0004535">
    <property type="term" value="F:poly(A)-specific ribonuclease activity"/>
    <property type="evidence" value="ECO:0007669"/>
    <property type="project" value="UniProtKB-EC"/>
</dbReference>
<evidence type="ECO:0000256" key="10">
    <source>
        <dbReference type="ARBA" id="ARBA00022723"/>
    </source>
</evidence>
<dbReference type="SUPFAM" id="SSF53098">
    <property type="entry name" value="Ribonuclease H-like"/>
    <property type="match status" value="1"/>
</dbReference>
<evidence type="ECO:0000256" key="2">
    <source>
        <dbReference type="ARBA" id="ARBA00001968"/>
    </source>
</evidence>
<evidence type="ECO:0000256" key="7">
    <source>
        <dbReference type="ARBA" id="ARBA00012161"/>
    </source>
</evidence>
<dbReference type="Pfam" id="PF04857">
    <property type="entry name" value="CAF1"/>
    <property type="match status" value="1"/>
</dbReference>
<evidence type="ECO:0000256" key="4">
    <source>
        <dbReference type="ARBA" id="ARBA00004496"/>
    </source>
</evidence>
<evidence type="ECO:0000313" key="18">
    <source>
        <dbReference type="EMBL" id="KAI5412543.1"/>
    </source>
</evidence>
<dbReference type="InterPro" id="IPR006941">
    <property type="entry name" value="RNase_CAF1"/>
</dbReference>
<comment type="subunit">
    <text evidence="6">Component of the CCR4-NOT complex, at least composed of CRR4 and CAF1 proteins.</text>
</comment>
<evidence type="ECO:0000256" key="8">
    <source>
        <dbReference type="ARBA" id="ARBA00022490"/>
    </source>
</evidence>
<dbReference type="EC" id="3.1.13.4" evidence="7"/>
<keyword evidence="11" id="KW-0378">Hydrolase</keyword>
<dbReference type="AlphaFoldDB" id="A0A9D4X0K2"/>
<evidence type="ECO:0000256" key="14">
    <source>
        <dbReference type="ARBA" id="ARBA00023015"/>
    </source>
</evidence>
<evidence type="ECO:0000256" key="17">
    <source>
        <dbReference type="ARBA" id="ARBA00025148"/>
    </source>
</evidence>
<keyword evidence="16" id="KW-0539">Nucleus</keyword>
<evidence type="ECO:0000256" key="13">
    <source>
        <dbReference type="ARBA" id="ARBA00022884"/>
    </source>
</evidence>
<dbReference type="Gene3D" id="3.30.420.10">
    <property type="entry name" value="Ribonuclease H-like superfamily/Ribonuclease H"/>
    <property type="match status" value="1"/>
</dbReference>
<gene>
    <name evidence="18" type="ORF">KIW84_057270</name>
</gene>
<evidence type="ECO:0000313" key="19">
    <source>
        <dbReference type="Proteomes" id="UP001058974"/>
    </source>
</evidence>
<proteinExistence type="inferred from homology"/>
<keyword evidence="9" id="KW-0540">Nuclease</keyword>
<comment type="cofactor">
    <cofactor evidence="2">
        <name>a divalent metal cation</name>
        <dbReference type="ChEBI" id="CHEBI:60240"/>
    </cofactor>
</comment>
<protein>
    <recommendedName>
        <fullName evidence="7">poly(A)-specific ribonuclease</fullName>
        <ecNumber evidence="7">3.1.13.4</ecNumber>
    </recommendedName>
</protein>
<dbReference type="EMBL" id="JAMSHJ010000005">
    <property type="protein sequence ID" value="KAI5412543.1"/>
    <property type="molecule type" value="Genomic_DNA"/>
</dbReference>
<comment type="similarity">
    <text evidence="5">Belongs to the CAF1 family.</text>
</comment>
<evidence type="ECO:0000256" key="1">
    <source>
        <dbReference type="ARBA" id="ARBA00001663"/>
    </source>
</evidence>
<sequence>MNKLKGDEQSNNNVIVRQVWAYNLENEFLLIRGILHEFHFISMDTEFPGVIYESKEDSTVPYHLRRRDPLNDYNYLKANVDNLKLIQLGLTLSDSEGNLPDFGTKNKYIWEFNFSDFDIENDPHNQDSTDMLSHGGIDFKRNFYYGVNSLRFSELMIRSGLVFNNSVIWVTFHGAYDFGYLMKILMRRNLPNTLERFLFHLKVIFRNIYDLKHVVHHCKDLYGGLNKIANTLDVNRVVGKSHQAGSDSLLTLHVFMKMKVIFIFQDVSEIVNNIVLTLEVNADDAQQAAHKEQRKRMKVIFRFQDMSEIVNNGVQTLEANADDAQQAAHKEQRKRMKKVCF</sequence>
<dbReference type="GO" id="GO:0005737">
    <property type="term" value="C:cytoplasm"/>
    <property type="evidence" value="ECO:0007669"/>
    <property type="project" value="UniProtKB-SubCell"/>
</dbReference>
<keyword evidence="8" id="KW-0963">Cytoplasm</keyword>
<comment type="subcellular location">
    <subcellularLocation>
        <location evidence="4">Cytoplasm</location>
    </subcellularLocation>
    <subcellularLocation>
        <location evidence="3">Nucleus</location>
    </subcellularLocation>
</comment>
<organism evidence="18 19">
    <name type="scientific">Pisum sativum</name>
    <name type="common">Garden pea</name>
    <name type="synonym">Lathyrus oleraceus</name>
    <dbReference type="NCBI Taxonomy" id="3888"/>
    <lineage>
        <taxon>Eukaryota</taxon>
        <taxon>Viridiplantae</taxon>
        <taxon>Streptophyta</taxon>
        <taxon>Embryophyta</taxon>
        <taxon>Tracheophyta</taxon>
        <taxon>Spermatophyta</taxon>
        <taxon>Magnoliopsida</taxon>
        <taxon>eudicotyledons</taxon>
        <taxon>Gunneridae</taxon>
        <taxon>Pentapetalae</taxon>
        <taxon>rosids</taxon>
        <taxon>fabids</taxon>
        <taxon>Fabales</taxon>
        <taxon>Fabaceae</taxon>
        <taxon>Papilionoideae</taxon>
        <taxon>50 kb inversion clade</taxon>
        <taxon>NPAAA clade</taxon>
        <taxon>Hologalegina</taxon>
        <taxon>IRL clade</taxon>
        <taxon>Fabeae</taxon>
        <taxon>Lathyrus</taxon>
    </lineage>
</organism>
<dbReference type="GO" id="GO:0046872">
    <property type="term" value="F:metal ion binding"/>
    <property type="evidence" value="ECO:0007669"/>
    <property type="project" value="UniProtKB-KW"/>
</dbReference>
<dbReference type="PANTHER" id="PTHR10797">
    <property type="entry name" value="CCR4-NOT TRANSCRIPTION COMPLEX SUBUNIT"/>
    <property type="match status" value="1"/>
</dbReference>
<dbReference type="GO" id="GO:0003723">
    <property type="term" value="F:RNA binding"/>
    <property type="evidence" value="ECO:0007669"/>
    <property type="project" value="UniProtKB-KW"/>
</dbReference>
<keyword evidence="12" id="KW-0269">Exonuclease</keyword>
<comment type="catalytic activity">
    <reaction evidence="1">
        <text>Exonucleolytic cleavage of poly(A) to 5'-AMP.</text>
        <dbReference type="EC" id="3.1.13.4"/>
    </reaction>
</comment>
<keyword evidence="10" id="KW-0479">Metal-binding</keyword>
<dbReference type="Proteomes" id="UP001058974">
    <property type="component" value="Chromosome 5"/>
</dbReference>
<keyword evidence="13" id="KW-0694">RNA-binding</keyword>
<evidence type="ECO:0000256" key="5">
    <source>
        <dbReference type="ARBA" id="ARBA00008372"/>
    </source>
</evidence>
<dbReference type="Gramene" id="Psat05G0727000-T1">
    <property type="protein sequence ID" value="KAI5412543.1"/>
    <property type="gene ID" value="KIW84_057270"/>
</dbReference>
<evidence type="ECO:0000256" key="16">
    <source>
        <dbReference type="ARBA" id="ARBA00023242"/>
    </source>
</evidence>
<comment type="function">
    <text evidence="17">Ubiquitous transcription factor required for a diverse set of processes. It is a component of the CCR4 complex involved in the control of gene expression.</text>
</comment>
<evidence type="ECO:0000256" key="12">
    <source>
        <dbReference type="ARBA" id="ARBA00022839"/>
    </source>
</evidence>
<evidence type="ECO:0000256" key="6">
    <source>
        <dbReference type="ARBA" id="ARBA00011757"/>
    </source>
</evidence>
<accession>A0A9D4X0K2</accession>
<keyword evidence="15" id="KW-0804">Transcription</keyword>
<dbReference type="InterPro" id="IPR039637">
    <property type="entry name" value="CNOT7/CNOT8/Pop2"/>
</dbReference>
<keyword evidence="14" id="KW-0805">Transcription regulation</keyword>
<dbReference type="GO" id="GO:0005634">
    <property type="term" value="C:nucleus"/>
    <property type="evidence" value="ECO:0007669"/>
    <property type="project" value="UniProtKB-SubCell"/>
</dbReference>
<comment type="caution">
    <text evidence="18">The sequence shown here is derived from an EMBL/GenBank/DDBJ whole genome shotgun (WGS) entry which is preliminary data.</text>
</comment>
<dbReference type="GO" id="GO:0030014">
    <property type="term" value="C:CCR4-NOT complex"/>
    <property type="evidence" value="ECO:0007669"/>
    <property type="project" value="InterPro"/>
</dbReference>
<evidence type="ECO:0000256" key="11">
    <source>
        <dbReference type="ARBA" id="ARBA00022801"/>
    </source>
</evidence>
<name>A0A9D4X0K2_PEA</name>
<reference evidence="18 19" key="1">
    <citation type="journal article" date="2022" name="Nat. Genet.">
        <title>Improved pea reference genome and pan-genome highlight genomic features and evolutionary characteristics.</title>
        <authorList>
            <person name="Yang T."/>
            <person name="Liu R."/>
            <person name="Luo Y."/>
            <person name="Hu S."/>
            <person name="Wang D."/>
            <person name="Wang C."/>
            <person name="Pandey M.K."/>
            <person name="Ge S."/>
            <person name="Xu Q."/>
            <person name="Li N."/>
            <person name="Li G."/>
            <person name="Huang Y."/>
            <person name="Saxena R.K."/>
            <person name="Ji Y."/>
            <person name="Li M."/>
            <person name="Yan X."/>
            <person name="He Y."/>
            <person name="Liu Y."/>
            <person name="Wang X."/>
            <person name="Xiang C."/>
            <person name="Varshney R.K."/>
            <person name="Ding H."/>
            <person name="Gao S."/>
            <person name="Zong X."/>
        </authorList>
    </citation>
    <scope>NUCLEOTIDE SEQUENCE [LARGE SCALE GENOMIC DNA]</scope>
    <source>
        <strain evidence="18 19">cv. Zhongwan 6</strain>
    </source>
</reference>
<keyword evidence="19" id="KW-1185">Reference proteome</keyword>